<dbReference type="InterPro" id="IPR000713">
    <property type="entry name" value="Mur_ligase_N"/>
</dbReference>
<keyword evidence="3 7" id="KW-0133">Cell shape</keyword>
<keyword evidence="7" id="KW-0460">Magnesium</keyword>
<feature type="binding site" evidence="7">
    <location>
        <position position="398"/>
    </location>
    <ligand>
        <name>meso-2,6-diaminopimelate</name>
        <dbReference type="ChEBI" id="CHEBI:57791"/>
    </ligand>
</feature>
<feature type="short sequence motif" description="Meso-diaminopimelate recognition motif" evidence="7">
    <location>
        <begin position="422"/>
        <end position="425"/>
    </location>
</feature>
<gene>
    <name evidence="7" type="primary">murE</name>
    <name evidence="12" type="ORF">KAK11_09565</name>
</gene>
<dbReference type="Pfam" id="PF08245">
    <property type="entry name" value="Mur_ligase_M"/>
    <property type="match status" value="1"/>
</dbReference>
<dbReference type="GO" id="GO:0008765">
    <property type="term" value="F:UDP-N-acetylmuramoylalanyl-D-glutamate-2,6-diaminopimelate ligase activity"/>
    <property type="evidence" value="ECO:0007669"/>
    <property type="project" value="UniProtKB-EC"/>
</dbReference>
<reference evidence="12 13" key="1">
    <citation type="submission" date="2021-04" db="EMBL/GenBank/DDBJ databases">
        <title>The genome sequence of type strain Ideonella paludis KCTC 32238.</title>
        <authorList>
            <person name="Liu Y."/>
        </authorList>
    </citation>
    <scope>NUCLEOTIDE SEQUENCE [LARGE SCALE GENOMIC DNA]</scope>
    <source>
        <strain evidence="12 13">KCTC 32238</strain>
    </source>
</reference>
<evidence type="ECO:0000256" key="5">
    <source>
        <dbReference type="ARBA" id="ARBA00023306"/>
    </source>
</evidence>
<dbReference type="PANTHER" id="PTHR23135:SF4">
    <property type="entry name" value="UDP-N-ACETYLMURAMOYL-L-ALANYL-D-GLUTAMATE--2,6-DIAMINOPIMELATE LIGASE MURE HOMOLOG, CHLOROPLASTIC"/>
    <property type="match status" value="1"/>
</dbReference>
<comment type="caution">
    <text evidence="12">The sequence shown here is derived from an EMBL/GenBank/DDBJ whole genome shotgun (WGS) entry which is preliminary data.</text>
</comment>
<feature type="binding site" evidence="7">
    <location>
        <begin position="163"/>
        <end position="164"/>
    </location>
    <ligand>
        <name>UDP-N-acetyl-alpha-D-muramoyl-L-alanyl-D-glutamate</name>
        <dbReference type="ChEBI" id="CHEBI:83900"/>
    </ligand>
</feature>
<dbReference type="Pfam" id="PF02875">
    <property type="entry name" value="Mur_ligase_C"/>
    <property type="match status" value="1"/>
</dbReference>
<comment type="subcellular location">
    <subcellularLocation>
        <location evidence="7 8">Cytoplasm</location>
    </subcellularLocation>
</comment>
<feature type="domain" description="Mur ligase central" evidence="11">
    <location>
        <begin position="110"/>
        <end position="319"/>
    </location>
</feature>
<keyword evidence="6 7" id="KW-0961">Cell wall biogenesis/degradation</keyword>
<feature type="domain" description="Mur ligase C-terminal" evidence="10">
    <location>
        <begin position="343"/>
        <end position="478"/>
    </location>
</feature>
<proteinExistence type="inferred from homology"/>
<keyword evidence="7" id="KW-0963">Cytoplasm</keyword>
<dbReference type="EC" id="6.3.2.13" evidence="7"/>
<keyword evidence="5 7" id="KW-0131">Cell cycle</keyword>
<keyword evidence="7" id="KW-0547">Nucleotide-binding</keyword>
<accession>A0ABS5DWP6</accession>
<dbReference type="SUPFAM" id="SSF53623">
    <property type="entry name" value="MurD-like peptide ligases, catalytic domain"/>
    <property type="match status" value="1"/>
</dbReference>
<dbReference type="InterPro" id="IPR013221">
    <property type="entry name" value="Mur_ligase_cen"/>
</dbReference>
<protein>
    <recommendedName>
        <fullName evidence="7">UDP-N-acetylmuramoyl-L-alanyl-D-glutamate--2,6-diaminopimelate ligase</fullName>
        <ecNumber evidence="7">6.3.2.13</ecNumber>
    </recommendedName>
    <alternativeName>
        <fullName evidence="7">Meso-A2pm-adding enzyme</fullName>
    </alternativeName>
    <alternativeName>
        <fullName evidence="7">Meso-diaminopimelate-adding enzyme</fullName>
    </alternativeName>
    <alternativeName>
        <fullName evidence="7">UDP-MurNAc-L-Ala-D-Glu:meso-diaminopimelate ligase</fullName>
    </alternativeName>
    <alternativeName>
        <fullName evidence="7">UDP-MurNAc-tripeptide synthetase</fullName>
    </alternativeName>
    <alternativeName>
        <fullName evidence="7">UDP-N-acetylmuramyl-tripeptide synthetase</fullName>
    </alternativeName>
</protein>
<evidence type="ECO:0000256" key="8">
    <source>
        <dbReference type="RuleBase" id="RU004135"/>
    </source>
</evidence>
<comment type="catalytic activity">
    <reaction evidence="7">
        <text>UDP-N-acetyl-alpha-D-muramoyl-L-alanyl-D-glutamate + meso-2,6-diaminopimelate + ATP = UDP-N-acetyl-alpha-D-muramoyl-L-alanyl-gamma-D-glutamyl-meso-2,6-diaminopimelate + ADP + phosphate + H(+)</text>
        <dbReference type="Rhea" id="RHEA:23676"/>
        <dbReference type="ChEBI" id="CHEBI:15378"/>
        <dbReference type="ChEBI" id="CHEBI:30616"/>
        <dbReference type="ChEBI" id="CHEBI:43474"/>
        <dbReference type="ChEBI" id="CHEBI:57791"/>
        <dbReference type="ChEBI" id="CHEBI:83900"/>
        <dbReference type="ChEBI" id="CHEBI:83905"/>
        <dbReference type="ChEBI" id="CHEBI:456216"/>
        <dbReference type="EC" id="6.3.2.13"/>
    </reaction>
</comment>
<comment type="function">
    <text evidence="7">Catalyzes the addition of meso-diaminopimelic acid to the nucleotide precursor UDP-N-acetylmuramoyl-L-alanyl-D-glutamate (UMAG) in the biosynthesis of bacterial cell-wall peptidoglycan.</text>
</comment>
<evidence type="ECO:0000313" key="12">
    <source>
        <dbReference type="EMBL" id="MBQ0935574.1"/>
    </source>
</evidence>
<dbReference type="NCBIfam" id="NF001124">
    <property type="entry name" value="PRK00139.1-2"/>
    <property type="match status" value="1"/>
</dbReference>
<feature type="binding site" evidence="7">
    <location>
        <begin position="422"/>
        <end position="425"/>
    </location>
    <ligand>
        <name>meso-2,6-diaminopimelate</name>
        <dbReference type="ChEBI" id="CHEBI:57791"/>
    </ligand>
</feature>
<keyword evidence="4 7" id="KW-0573">Peptidoglycan synthesis</keyword>
<evidence type="ECO:0000256" key="3">
    <source>
        <dbReference type="ARBA" id="ARBA00022960"/>
    </source>
</evidence>
<feature type="binding site" evidence="7">
    <location>
        <position position="480"/>
    </location>
    <ligand>
        <name>meso-2,6-diaminopimelate</name>
        <dbReference type="ChEBI" id="CHEBI:57791"/>
    </ligand>
</feature>
<evidence type="ECO:0000256" key="4">
    <source>
        <dbReference type="ARBA" id="ARBA00022984"/>
    </source>
</evidence>
<feature type="binding site" evidence="7">
    <location>
        <position position="476"/>
    </location>
    <ligand>
        <name>meso-2,6-diaminopimelate</name>
        <dbReference type="ChEBI" id="CHEBI:57791"/>
    </ligand>
</feature>
<dbReference type="InterPro" id="IPR036565">
    <property type="entry name" value="Mur-like_cat_sf"/>
</dbReference>
<feature type="binding site" evidence="7">
    <location>
        <position position="198"/>
    </location>
    <ligand>
        <name>UDP-N-acetyl-alpha-D-muramoyl-L-alanyl-D-glutamate</name>
        <dbReference type="ChEBI" id="CHEBI:83900"/>
    </ligand>
</feature>
<feature type="binding site" evidence="7">
    <location>
        <begin position="111"/>
        <end position="117"/>
    </location>
    <ligand>
        <name>ATP</name>
        <dbReference type="ChEBI" id="CHEBI:30616"/>
    </ligand>
</feature>
<dbReference type="SUPFAM" id="SSF63418">
    <property type="entry name" value="MurE/MurF N-terminal domain"/>
    <property type="match status" value="1"/>
</dbReference>
<dbReference type="PANTHER" id="PTHR23135">
    <property type="entry name" value="MUR LIGASE FAMILY MEMBER"/>
    <property type="match status" value="1"/>
</dbReference>
<dbReference type="InterPro" id="IPR005761">
    <property type="entry name" value="UDP-N-AcMur-Glu-dNH2Pim_ligase"/>
</dbReference>
<feature type="domain" description="Mur ligase N-terminal catalytic" evidence="9">
    <location>
        <begin position="24"/>
        <end position="68"/>
    </location>
</feature>
<dbReference type="RefSeq" id="WP_210808638.1">
    <property type="nucleotide sequence ID" value="NZ_JAGQDG010000003.1"/>
</dbReference>
<feature type="binding site" evidence="7">
    <location>
        <position position="28"/>
    </location>
    <ligand>
        <name>UDP-N-acetyl-alpha-D-muramoyl-L-alanyl-D-glutamate</name>
        <dbReference type="ChEBI" id="CHEBI:83900"/>
    </ligand>
</feature>
<dbReference type="SUPFAM" id="SSF53244">
    <property type="entry name" value="MurD-like peptide ligases, peptide-binding domain"/>
    <property type="match status" value="1"/>
</dbReference>
<dbReference type="NCBIfam" id="TIGR01085">
    <property type="entry name" value="murE"/>
    <property type="match status" value="1"/>
</dbReference>
<evidence type="ECO:0000313" key="13">
    <source>
        <dbReference type="Proteomes" id="UP000672097"/>
    </source>
</evidence>
<comment type="PTM">
    <text evidence="7">Carboxylation is probably crucial for Mg(2+) binding and, consequently, for the gamma-phosphate positioning of ATP.</text>
</comment>
<comment type="similarity">
    <text evidence="1 7">Belongs to the MurCDEF family. MurE subfamily.</text>
</comment>
<evidence type="ECO:0000259" key="10">
    <source>
        <dbReference type="Pfam" id="PF02875"/>
    </source>
</evidence>
<feature type="modified residue" description="N6-carboxylysine" evidence="7">
    <location>
        <position position="230"/>
    </location>
</feature>
<dbReference type="EMBL" id="JAGQDG010000003">
    <property type="protein sequence ID" value="MBQ0935574.1"/>
    <property type="molecule type" value="Genomic_DNA"/>
</dbReference>
<dbReference type="NCBIfam" id="NF001126">
    <property type="entry name" value="PRK00139.1-4"/>
    <property type="match status" value="1"/>
</dbReference>
<evidence type="ECO:0000259" key="9">
    <source>
        <dbReference type="Pfam" id="PF01225"/>
    </source>
</evidence>
<evidence type="ECO:0000256" key="2">
    <source>
        <dbReference type="ARBA" id="ARBA00022618"/>
    </source>
</evidence>
<dbReference type="Proteomes" id="UP000672097">
    <property type="component" value="Unassembled WGS sequence"/>
</dbReference>
<keyword evidence="2 7" id="KW-0132">Cell division</keyword>
<evidence type="ECO:0000256" key="7">
    <source>
        <dbReference type="HAMAP-Rule" id="MF_00208"/>
    </source>
</evidence>
<keyword evidence="13" id="KW-1185">Reference proteome</keyword>
<dbReference type="Gene3D" id="3.40.1190.10">
    <property type="entry name" value="Mur-like, catalytic domain"/>
    <property type="match status" value="1"/>
</dbReference>
<keyword evidence="7 12" id="KW-0436">Ligase</keyword>
<comment type="caution">
    <text evidence="7">Lacks conserved residue(s) required for the propagation of feature annotation.</text>
</comment>
<comment type="cofactor">
    <cofactor evidence="7">
        <name>Mg(2+)</name>
        <dbReference type="ChEBI" id="CHEBI:18420"/>
    </cofactor>
</comment>
<dbReference type="HAMAP" id="MF_00208">
    <property type="entry name" value="MurE"/>
    <property type="match status" value="1"/>
</dbReference>
<comment type="pathway">
    <text evidence="7 8">Cell wall biogenesis; peptidoglycan biosynthesis.</text>
</comment>
<evidence type="ECO:0000256" key="1">
    <source>
        <dbReference type="ARBA" id="ARBA00005898"/>
    </source>
</evidence>
<evidence type="ECO:0000259" key="11">
    <source>
        <dbReference type="Pfam" id="PF08245"/>
    </source>
</evidence>
<dbReference type="Gene3D" id="3.90.190.20">
    <property type="entry name" value="Mur ligase, C-terminal domain"/>
    <property type="match status" value="1"/>
</dbReference>
<evidence type="ECO:0000256" key="6">
    <source>
        <dbReference type="ARBA" id="ARBA00023316"/>
    </source>
</evidence>
<name>A0ABS5DWP6_9BURK</name>
<sequence length="511" mass="53519">MALTRLKSPAAAARWLSSWVTGELRTDSRKVQPGDAFIAWPGYATDGRHYAMQALKAGATTVLVEADGVEAFGFEHARIAALPALKAGTGAIADAYYGHPSQTMKLVATTGTNGKTSTAWWTAQTLSLLGQPCGVVGTLGIGQPPAPDGSLPPEGAIEFTGLTTPDPVVLQAGFARMVARGVQACAIEASSIGIVEQRLVGTSLDVALFTNFTQDHLDYHGDMAAYWQAKRELFNWPGLRAACINVDDAQGALLAAELAAGPLDVWTVSVGGAARLTAQNLRYFPEGLCFDVHEGEEQATLSTGLIGDYNVSNLLVVIAGLRALGHGLADIAAAARQVTPVPGRMQRVVNDNKAGGPEVVVDYAHTPDALDKALSALRAMATARGGRLRCVFGCGGDRDPAKRPLMGEIAARLADVVIATSDNPRSESPQAILEQITAGVPGGASHPAWRVMADRREAIATAIAEADPRDVVLIAGKGHEDYQEIQGVKHHFSDAEVAEQALSTRRSGGAA</sequence>
<dbReference type="InterPro" id="IPR035911">
    <property type="entry name" value="MurE/MurF_N"/>
</dbReference>
<dbReference type="InterPro" id="IPR004101">
    <property type="entry name" value="Mur_ligase_C"/>
</dbReference>
<feature type="binding site" evidence="7">
    <location>
        <position position="190"/>
    </location>
    <ligand>
        <name>UDP-N-acetyl-alpha-D-muramoyl-L-alanyl-D-glutamate</name>
        <dbReference type="ChEBI" id="CHEBI:83900"/>
    </ligand>
</feature>
<dbReference type="Gene3D" id="3.40.1390.10">
    <property type="entry name" value="MurE/MurF, N-terminal domain"/>
    <property type="match status" value="1"/>
</dbReference>
<dbReference type="InterPro" id="IPR036615">
    <property type="entry name" value="Mur_ligase_C_dom_sf"/>
</dbReference>
<organism evidence="12 13">
    <name type="scientific">Ideonella paludis</name>
    <dbReference type="NCBI Taxonomy" id="1233411"/>
    <lineage>
        <taxon>Bacteria</taxon>
        <taxon>Pseudomonadati</taxon>
        <taxon>Pseudomonadota</taxon>
        <taxon>Betaproteobacteria</taxon>
        <taxon>Burkholderiales</taxon>
        <taxon>Sphaerotilaceae</taxon>
        <taxon>Ideonella</taxon>
    </lineage>
</organism>
<dbReference type="Pfam" id="PF01225">
    <property type="entry name" value="Mur_ligase"/>
    <property type="match status" value="1"/>
</dbReference>
<keyword evidence="7" id="KW-0067">ATP-binding</keyword>